<dbReference type="KEGG" id="php:PhaeoP97_00167"/>
<comment type="similarity">
    <text evidence="1">Belongs to the SIP oxidoreductase family.</text>
</comment>
<reference evidence="4" key="1">
    <citation type="submission" date="2016-07" db="EMBL/GenBank/DDBJ databases">
        <title>Phaeobacter portensis sp. nov., a tropodithietic acid producing bacterium isolated from a German harbor.</title>
        <authorList>
            <person name="Freese H.M."/>
            <person name="Bunk B."/>
            <person name="Breider S."/>
            <person name="Brinkhoff T."/>
        </authorList>
    </citation>
    <scope>NUCLEOTIDE SEQUENCE [LARGE SCALE GENOMIC DNA]</scope>
    <source>
        <strain evidence="4">P97</strain>
    </source>
</reference>
<keyword evidence="4" id="KW-1185">Reference proteome</keyword>
<dbReference type="CDD" id="cd06193">
    <property type="entry name" value="siderophore_interacting"/>
    <property type="match status" value="1"/>
</dbReference>
<gene>
    <name evidence="3" type="ORF">PhaeoP97_00167</name>
</gene>
<dbReference type="Gene3D" id="2.40.30.10">
    <property type="entry name" value="Translation factors"/>
    <property type="match status" value="1"/>
</dbReference>
<dbReference type="InterPro" id="IPR017938">
    <property type="entry name" value="Riboflavin_synthase-like_b-brl"/>
</dbReference>
<dbReference type="RefSeq" id="WP_072503455.1">
    <property type="nucleotide sequence ID" value="NZ_CP016364.1"/>
</dbReference>
<dbReference type="OrthoDB" id="9814826at2"/>
<dbReference type="PANTHER" id="PTHR30157:SF0">
    <property type="entry name" value="NADPH-DEPENDENT FERRIC-CHELATE REDUCTASE"/>
    <property type="match status" value="1"/>
</dbReference>
<evidence type="ECO:0000259" key="2">
    <source>
        <dbReference type="PROSITE" id="PS51384"/>
    </source>
</evidence>
<dbReference type="InterPro" id="IPR013113">
    <property type="entry name" value="SIP_FAD-bd"/>
</dbReference>
<dbReference type="AlphaFoldDB" id="A0A1L3I0H9"/>
<dbReference type="Proteomes" id="UP000183859">
    <property type="component" value="Chromosome"/>
</dbReference>
<dbReference type="Pfam" id="PF04954">
    <property type="entry name" value="SIP"/>
    <property type="match status" value="1"/>
</dbReference>
<dbReference type="EMBL" id="CP016364">
    <property type="protein sequence ID" value="APG45622.1"/>
    <property type="molecule type" value="Genomic_DNA"/>
</dbReference>
<dbReference type="SUPFAM" id="SSF63380">
    <property type="entry name" value="Riboflavin synthase domain-like"/>
    <property type="match status" value="1"/>
</dbReference>
<dbReference type="Gene3D" id="3.40.50.80">
    <property type="entry name" value="Nucleotide-binding domain of ferredoxin-NADP reductase (FNR) module"/>
    <property type="match status" value="1"/>
</dbReference>
<dbReference type="InterPro" id="IPR017927">
    <property type="entry name" value="FAD-bd_FR_type"/>
</dbReference>
<protein>
    <submittedName>
        <fullName evidence="3">Putative siderophore interacting protein</fullName>
    </submittedName>
</protein>
<dbReference type="GO" id="GO:0016491">
    <property type="term" value="F:oxidoreductase activity"/>
    <property type="evidence" value="ECO:0007669"/>
    <property type="project" value="InterPro"/>
</dbReference>
<proteinExistence type="inferred from homology"/>
<dbReference type="InterPro" id="IPR039261">
    <property type="entry name" value="FNR_nucleotide-bd"/>
</dbReference>
<dbReference type="InterPro" id="IPR039374">
    <property type="entry name" value="SIP_fam"/>
</dbReference>
<feature type="domain" description="FAD-binding FR-type" evidence="2">
    <location>
        <begin position="127"/>
        <end position="235"/>
    </location>
</feature>
<dbReference type="InterPro" id="IPR007037">
    <property type="entry name" value="SIP_rossman_dom"/>
</dbReference>
<evidence type="ECO:0000313" key="3">
    <source>
        <dbReference type="EMBL" id="APG45622.1"/>
    </source>
</evidence>
<dbReference type="PANTHER" id="PTHR30157">
    <property type="entry name" value="FERRIC REDUCTASE, NADPH-DEPENDENT"/>
    <property type="match status" value="1"/>
</dbReference>
<dbReference type="STRING" id="1844006.PhaeoP97_00167"/>
<organism evidence="3 4">
    <name type="scientific">Phaeobacter porticola</name>
    <dbReference type="NCBI Taxonomy" id="1844006"/>
    <lineage>
        <taxon>Bacteria</taxon>
        <taxon>Pseudomonadati</taxon>
        <taxon>Pseudomonadota</taxon>
        <taxon>Alphaproteobacteria</taxon>
        <taxon>Rhodobacterales</taxon>
        <taxon>Roseobacteraceae</taxon>
        <taxon>Phaeobacter</taxon>
    </lineage>
</organism>
<name>A0A1L3I0H9_9RHOB</name>
<evidence type="ECO:0000313" key="4">
    <source>
        <dbReference type="Proteomes" id="UP000183859"/>
    </source>
</evidence>
<dbReference type="PROSITE" id="PS51384">
    <property type="entry name" value="FAD_FR"/>
    <property type="match status" value="1"/>
</dbReference>
<accession>A0A1L3I0H9</accession>
<evidence type="ECO:0000256" key="1">
    <source>
        <dbReference type="ARBA" id="ARBA00035644"/>
    </source>
</evidence>
<dbReference type="Pfam" id="PF08021">
    <property type="entry name" value="FAD_binding_9"/>
    <property type="match status" value="1"/>
</dbReference>
<sequence precursor="true">MTINPTFPLQTTATLSTLPFGILRTPLVAMAQEHELPVIEDSDSAVTVEVPGFGHYHFTAQGDGIEIRVSAALPDRLHMLKDGFAEHLEELQPGLSQTLRWSDTATVGALPPNVHATTVMSITPVGRAFLRVRVKAADLSSFQEDAIHFRLLLPAADCADPAWPHVAENGATVWPSGDKALHRPVYTTRHIDHAAAEMTFDIFLHDGGRATNWVLGAKPGDTLRIAGPGGGGIPQTSQILIYADETALPAAARILETLPRDSRGAAVLLAADGADCGYPIVAPEGISVTWLRHVDQQSLCDLALTARAERPDHFLWFACEKSDVQRLRAAIKQDKPAPRKSPGQGYIAAYWSQS</sequence>